<dbReference type="Gene3D" id="3.80.10.10">
    <property type="entry name" value="Ribonuclease Inhibitor"/>
    <property type="match status" value="1"/>
</dbReference>
<comment type="caution">
    <text evidence="2">The sequence shown here is derived from an EMBL/GenBank/DDBJ whole genome shotgun (WGS) entry which is preliminary data.</text>
</comment>
<dbReference type="InterPro" id="IPR001810">
    <property type="entry name" value="F-box_dom"/>
</dbReference>
<dbReference type="CDD" id="cd09917">
    <property type="entry name" value="F-box_SF"/>
    <property type="match status" value="1"/>
</dbReference>
<reference evidence="2" key="1">
    <citation type="submission" date="2022-11" db="EMBL/GenBank/DDBJ databases">
        <authorList>
            <person name="Petersen C."/>
        </authorList>
    </citation>
    <scope>NUCLEOTIDE SEQUENCE</scope>
    <source>
        <strain evidence="2">IBT 29864</strain>
    </source>
</reference>
<dbReference type="Pfam" id="PF00646">
    <property type="entry name" value="F-box"/>
    <property type="match status" value="1"/>
</dbReference>
<sequence length="458" mass="52527">MADPPLTLSNIPYDCHREILRHLDLQALKNLRLTSRQMKDLCSGPVFNGFLKRQTIDMSRESLESLCRIACYEEFWGVVQELRVCVPLYDTACVIRMITMQQDVTPQDYNFVACREAVQNRFFDASALELLTSALKQLARLEMIDVDLIVVTGLGPRISTETRWWDWGENVDKGSEICRIIMSAIARSGISLEALRIFPDTPVCSVPLYDLESTTDNLKKGGYKMVPAEVKKFGIKIASRSLSDATIAFGDLRDSDPPDRGVRRFVNLLEQIPNLEELQLNIFNTLDNNFGSRKILRAIVSRIHWPHLRRCTIGGIYTEEPSLVKFLTTHPHLESLDMESFVMVSGAWQPVFKVLSEDMPVLKYLRLSNLLQNTRSSMRSREVNLFPCWEEQTQKVKDEYCEQDQAVPGPYSLWVHTREFDAEDLQRGLEFWPIAAQTFSPRPRALTSGEKYGYLYPI</sequence>
<proteinExistence type="predicted"/>
<dbReference type="EMBL" id="JAPZBS010000002">
    <property type="protein sequence ID" value="KAJ5380309.1"/>
    <property type="molecule type" value="Genomic_DNA"/>
</dbReference>
<feature type="domain" description="F-box" evidence="1">
    <location>
        <begin position="5"/>
        <end position="54"/>
    </location>
</feature>
<evidence type="ECO:0000313" key="2">
    <source>
        <dbReference type="EMBL" id="KAJ5380309.1"/>
    </source>
</evidence>
<evidence type="ECO:0000313" key="3">
    <source>
        <dbReference type="Proteomes" id="UP001147782"/>
    </source>
</evidence>
<evidence type="ECO:0000259" key="1">
    <source>
        <dbReference type="PROSITE" id="PS50181"/>
    </source>
</evidence>
<dbReference type="GeneID" id="81434845"/>
<dbReference type="InterPro" id="IPR032675">
    <property type="entry name" value="LRR_dom_sf"/>
</dbReference>
<name>A0A9W9SMC8_9EURO</name>
<accession>A0A9W9SMC8</accession>
<reference evidence="2" key="2">
    <citation type="journal article" date="2023" name="IMA Fungus">
        <title>Comparative genomic study of the Penicillium genus elucidates a diverse pangenome and 15 lateral gene transfer events.</title>
        <authorList>
            <person name="Petersen C."/>
            <person name="Sorensen T."/>
            <person name="Nielsen M.R."/>
            <person name="Sondergaard T.E."/>
            <person name="Sorensen J.L."/>
            <person name="Fitzpatrick D.A."/>
            <person name="Frisvad J.C."/>
            <person name="Nielsen K.L."/>
        </authorList>
    </citation>
    <scope>NUCLEOTIDE SEQUENCE</scope>
    <source>
        <strain evidence="2">IBT 29864</strain>
    </source>
</reference>
<dbReference type="OrthoDB" id="3886018at2759"/>
<organism evidence="2 3">
    <name type="scientific">Penicillium cataractarum</name>
    <dbReference type="NCBI Taxonomy" id="2100454"/>
    <lineage>
        <taxon>Eukaryota</taxon>
        <taxon>Fungi</taxon>
        <taxon>Dikarya</taxon>
        <taxon>Ascomycota</taxon>
        <taxon>Pezizomycotina</taxon>
        <taxon>Eurotiomycetes</taxon>
        <taxon>Eurotiomycetidae</taxon>
        <taxon>Eurotiales</taxon>
        <taxon>Aspergillaceae</taxon>
        <taxon>Penicillium</taxon>
    </lineage>
</organism>
<gene>
    <name evidence="2" type="ORF">N7496_002737</name>
</gene>
<dbReference type="SUPFAM" id="SSF52047">
    <property type="entry name" value="RNI-like"/>
    <property type="match status" value="1"/>
</dbReference>
<dbReference type="PROSITE" id="PS50181">
    <property type="entry name" value="FBOX"/>
    <property type="match status" value="1"/>
</dbReference>
<protein>
    <recommendedName>
        <fullName evidence="1">F-box domain-containing protein</fullName>
    </recommendedName>
</protein>
<dbReference type="Proteomes" id="UP001147782">
    <property type="component" value="Unassembled WGS sequence"/>
</dbReference>
<keyword evidence="3" id="KW-1185">Reference proteome</keyword>
<dbReference type="RefSeq" id="XP_056557880.1">
    <property type="nucleotide sequence ID" value="XM_056695668.1"/>
</dbReference>
<dbReference type="AlphaFoldDB" id="A0A9W9SMC8"/>